<keyword evidence="4" id="KW-1185">Reference proteome</keyword>
<dbReference type="PANTHER" id="PTHR34220:SF7">
    <property type="entry name" value="SENSOR HISTIDINE KINASE YPDA"/>
    <property type="match status" value="1"/>
</dbReference>
<evidence type="ECO:0000259" key="2">
    <source>
        <dbReference type="Pfam" id="PF06580"/>
    </source>
</evidence>
<protein>
    <submittedName>
        <fullName evidence="3">Histidine kinase</fullName>
    </submittedName>
</protein>
<sequence length="352" mass="38050">MASKDPGPSSVWSDLRDALTQPDPETTGPLTFCASGPVVRALLGVHVPMALALCWVAPGPAVWGQWLAEGATLAVPACLAWLLCMCVLLARWAPLAHAAPMVQGAAAATSAAAITALVWWPLHRAGLAPGDTGALPPTLCGAAWGWALWQVERWRQRARMPAAAAARLADLQTRIRPHFLFNTLNSAITLVQLDPDRAEELLQNLSDLFRAGLGQLDQPTTVAAEVTLSQRYLAIEQLRFGSRLEVDWDLDPAAAHAMLPILALQPLVENAVRHGVEPSDKGGRIEVRTRRRRDRVLISVTNSVPEGPTRHGHGIGLASVRQRLRLLHDLDADFRSGLIEDGRWRVSIGVPA</sequence>
<feature type="transmembrane region" description="Helical" evidence="1">
    <location>
        <begin position="38"/>
        <end position="58"/>
    </location>
</feature>
<dbReference type="EMBL" id="JBBUTI010000001">
    <property type="protein sequence ID" value="MEK8045212.1"/>
    <property type="molecule type" value="Genomic_DNA"/>
</dbReference>
<name>A0ABU9C3K8_9BURK</name>
<dbReference type="RefSeq" id="WP_341397356.1">
    <property type="nucleotide sequence ID" value="NZ_JBBUTI010000001.1"/>
</dbReference>
<comment type="caution">
    <text evidence="3">The sequence shown here is derived from an EMBL/GenBank/DDBJ whole genome shotgun (WGS) entry which is preliminary data.</text>
</comment>
<evidence type="ECO:0000313" key="3">
    <source>
        <dbReference type="EMBL" id="MEK8045212.1"/>
    </source>
</evidence>
<dbReference type="InterPro" id="IPR036890">
    <property type="entry name" value="HATPase_C_sf"/>
</dbReference>
<dbReference type="InterPro" id="IPR010559">
    <property type="entry name" value="Sig_transdc_His_kin_internal"/>
</dbReference>
<proteinExistence type="predicted"/>
<reference evidence="3 4" key="1">
    <citation type="submission" date="2024-04" db="EMBL/GenBank/DDBJ databases">
        <title>Novel species of the genus Ideonella isolated from streams.</title>
        <authorList>
            <person name="Lu H."/>
        </authorList>
    </citation>
    <scope>NUCLEOTIDE SEQUENCE [LARGE SCALE GENOMIC DNA]</scope>
    <source>
        <strain evidence="3 4">LYT19W</strain>
    </source>
</reference>
<evidence type="ECO:0000256" key="1">
    <source>
        <dbReference type="SAM" id="Phobius"/>
    </source>
</evidence>
<keyword evidence="1" id="KW-0472">Membrane</keyword>
<dbReference type="Gene3D" id="3.30.565.10">
    <property type="entry name" value="Histidine kinase-like ATPase, C-terminal domain"/>
    <property type="match status" value="1"/>
</dbReference>
<keyword evidence="3" id="KW-0418">Kinase</keyword>
<keyword evidence="1" id="KW-0812">Transmembrane</keyword>
<gene>
    <name evidence="3" type="ORF">AACH00_02485</name>
</gene>
<dbReference type="GO" id="GO:0016301">
    <property type="term" value="F:kinase activity"/>
    <property type="evidence" value="ECO:0007669"/>
    <property type="project" value="UniProtKB-KW"/>
</dbReference>
<dbReference type="Pfam" id="PF06580">
    <property type="entry name" value="His_kinase"/>
    <property type="match status" value="1"/>
</dbReference>
<organism evidence="3 4">
    <name type="scientific">Ideonella margarita</name>
    <dbReference type="NCBI Taxonomy" id="2984191"/>
    <lineage>
        <taxon>Bacteria</taxon>
        <taxon>Pseudomonadati</taxon>
        <taxon>Pseudomonadota</taxon>
        <taxon>Betaproteobacteria</taxon>
        <taxon>Burkholderiales</taxon>
        <taxon>Sphaerotilaceae</taxon>
        <taxon>Ideonella</taxon>
    </lineage>
</organism>
<keyword evidence="1" id="KW-1133">Transmembrane helix</keyword>
<dbReference type="PANTHER" id="PTHR34220">
    <property type="entry name" value="SENSOR HISTIDINE KINASE YPDA"/>
    <property type="match status" value="1"/>
</dbReference>
<keyword evidence="3" id="KW-0808">Transferase</keyword>
<evidence type="ECO:0000313" key="4">
    <source>
        <dbReference type="Proteomes" id="UP001379945"/>
    </source>
</evidence>
<feature type="domain" description="Signal transduction histidine kinase internal region" evidence="2">
    <location>
        <begin position="166"/>
        <end position="244"/>
    </location>
</feature>
<dbReference type="InterPro" id="IPR050640">
    <property type="entry name" value="Bact_2-comp_sensor_kinase"/>
</dbReference>
<accession>A0ABU9C3K8</accession>
<dbReference type="Proteomes" id="UP001379945">
    <property type="component" value="Unassembled WGS sequence"/>
</dbReference>
<feature type="transmembrane region" description="Helical" evidence="1">
    <location>
        <begin position="70"/>
        <end position="90"/>
    </location>
</feature>
<dbReference type="SUPFAM" id="SSF55874">
    <property type="entry name" value="ATPase domain of HSP90 chaperone/DNA topoisomerase II/histidine kinase"/>
    <property type="match status" value="1"/>
</dbReference>